<protein>
    <submittedName>
        <fullName evidence="1">Uncharacterized protein</fullName>
    </submittedName>
</protein>
<dbReference type="Proteomes" id="UP000034081">
    <property type="component" value="Unassembled WGS sequence"/>
</dbReference>
<name>A0A0G0LA14_9BACT</name>
<dbReference type="STRING" id="1618570.UT08_C0015G0021"/>
<evidence type="ECO:0000313" key="1">
    <source>
        <dbReference type="EMBL" id="KKQ84685.1"/>
    </source>
</evidence>
<comment type="caution">
    <text evidence="1">The sequence shown here is derived from an EMBL/GenBank/DDBJ whole genome shotgun (WGS) entry which is preliminary data.</text>
</comment>
<organism evidence="1 2">
    <name type="scientific">Candidatus Woesebacteria bacterium GW2011_GWB1_38_8</name>
    <dbReference type="NCBI Taxonomy" id="1618570"/>
    <lineage>
        <taxon>Bacteria</taxon>
        <taxon>Candidatus Woeseibacteriota</taxon>
    </lineage>
</organism>
<gene>
    <name evidence="1" type="ORF">UT08_C0015G0021</name>
</gene>
<sequence>MNLFDHEMVLPHLRGYLAKKYQGKNVAVRGTATTLLTRHTVEVGGRVITTPIDILRMGIEREDKRGQEYAPMIGFDPKDPEIAFRTVQWLTQHPEELRKEARQEGHEEVARSIYPVLLVYDRTKFPEGSTLLPEDPSDRAGCILEALVLDYPLSRQEYNQQ</sequence>
<accession>A0A0G0LA14</accession>
<dbReference type="EMBL" id="LBVL01000015">
    <property type="protein sequence ID" value="KKQ84685.1"/>
    <property type="molecule type" value="Genomic_DNA"/>
</dbReference>
<reference evidence="1 2" key="1">
    <citation type="journal article" date="2015" name="Nature">
        <title>rRNA introns, odd ribosomes, and small enigmatic genomes across a large radiation of phyla.</title>
        <authorList>
            <person name="Brown C.T."/>
            <person name="Hug L.A."/>
            <person name="Thomas B.C."/>
            <person name="Sharon I."/>
            <person name="Castelle C.J."/>
            <person name="Singh A."/>
            <person name="Wilkins M.J."/>
            <person name="Williams K.H."/>
            <person name="Banfield J.F."/>
        </authorList>
    </citation>
    <scope>NUCLEOTIDE SEQUENCE [LARGE SCALE GENOMIC DNA]</scope>
</reference>
<evidence type="ECO:0000313" key="2">
    <source>
        <dbReference type="Proteomes" id="UP000034081"/>
    </source>
</evidence>
<dbReference type="AlphaFoldDB" id="A0A0G0LA14"/>
<proteinExistence type="predicted"/>